<feature type="domain" description="Integrase catalytic" evidence="2">
    <location>
        <begin position="725"/>
        <end position="893"/>
    </location>
</feature>
<dbReference type="SUPFAM" id="SSF53098">
    <property type="entry name" value="Ribonuclease H-like"/>
    <property type="match status" value="1"/>
</dbReference>
<dbReference type="Pfam" id="PF13976">
    <property type="entry name" value="gag_pre-integrs"/>
    <property type="match status" value="1"/>
</dbReference>
<proteinExistence type="predicted"/>
<protein>
    <recommendedName>
        <fullName evidence="2">Integrase catalytic domain-containing protein</fullName>
    </recommendedName>
</protein>
<dbReference type="InterPro" id="IPR012337">
    <property type="entry name" value="RNaseH-like_sf"/>
</dbReference>
<gene>
    <name evidence="3" type="ORF">Tci_052068</name>
</gene>
<dbReference type="InterPro" id="IPR039537">
    <property type="entry name" value="Retrotran_Ty1/copia-like"/>
</dbReference>
<dbReference type="PANTHER" id="PTHR42648">
    <property type="entry name" value="TRANSPOSASE, PUTATIVE-RELATED"/>
    <property type="match status" value="1"/>
</dbReference>
<dbReference type="Gene3D" id="3.30.420.10">
    <property type="entry name" value="Ribonuclease H-like superfamily/Ribonuclease H"/>
    <property type="match status" value="1"/>
</dbReference>
<feature type="coiled-coil region" evidence="1">
    <location>
        <begin position="423"/>
        <end position="450"/>
    </location>
</feature>
<sequence length="975" mass="112973">MLFKMPSWNPSGKDRPPMLALDNYVQWKSKFKRYRDTKPNSKLIYYCLVNPPHIFTWVEQTSPVSEGSLETHTEGYMETYKNVSLDIWDQLNVEAEAVQIILTRINNDIYSIFDACPNACEIPQQAATKNKGKAIVNSPQPVYDQEPAMVAEDDEMSKEKEIDKLMALISLSFKKIYNPTNNNLRTSSNTRNKGNVRNQNRQRMQLITRRRCYYELEARYLYMVQIQEVTLDVADNSGPIFDVETLQKVQHDDDNYNVFANEREHPKQPEFINDTYIDEHNIIIDSLDMSHDREQDDQDDNNDLAKERDLLASSIEKQKCEIDDSENRNKFLKSSNKTLIDKLKGAIKDFKTKNKSLKSSNNHFKEANNELSKTNQLMFKDLKDFQDELEKRHDVNYTSKVELECAKAKTELLSYKTESQKSINKYSYQINELNQKISDMKKELVAHQETISIMSQQKKDQKKFYKTHEEKNLKKSLLWKIKSKFWTILFTKPVNQTKQSIVVPISTREPKQTVNQSATTFLKRIVATESTNPKPKSTIRKRYEQISKTCKWWYSKITPPGYQWKPKTYIVNVKPNLIEIIIFIVDSMCSKHMTGNLKLLSNFVEQFLGMVKFRNNQNALILGYKDLVQGNGNDLLISSRGTDLYSINIPDTSTPNPICLVAKATSSQAWLWHRCLSHINFNTIKLLSKYDIVTGLSKLKFIKVHLCSSCELGIAKRKSFNTKATTSSKRWLQILHMDLCGPIRVESFNGKKYVLIIVDDYSRYTWTRFLRSKNETLEILIDFLKLVQRGIQAQVRTVRTDKGTKFLNKTFHAYFDQEGIKHQMPTTRTSKQNSVIERQNRTLVEVARIMLSAAKVPLFFWAEAIARTCFTQNRSLVIPRHEKTPYHIINGREPSFKLFYIFASLCYIAKNVMSKSFDVTAVDAPNQRQQQNINPSTSITVTVDIPPLIIQTTPETTNQAPTQALIVTAIENINK</sequence>
<organism evidence="3">
    <name type="scientific">Tanacetum cinerariifolium</name>
    <name type="common">Dalmatian daisy</name>
    <name type="synonym">Chrysanthemum cinerariifolium</name>
    <dbReference type="NCBI Taxonomy" id="118510"/>
    <lineage>
        <taxon>Eukaryota</taxon>
        <taxon>Viridiplantae</taxon>
        <taxon>Streptophyta</taxon>
        <taxon>Embryophyta</taxon>
        <taxon>Tracheophyta</taxon>
        <taxon>Spermatophyta</taxon>
        <taxon>Magnoliopsida</taxon>
        <taxon>eudicotyledons</taxon>
        <taxon>Gunneridae</taxon>
        <taxon>Pentapetalae</taxon>
        <taxon>asterids</taxon>
        <taxon>campanulids</taxon>
        <taxon>Asterales</taxon>
        <taxon>Asteraceae</taxon>
        <taxon>Asteroideae</taxon>
        <taxon>Anthemideae</taxon>
        <taxon>Anthemidinae</taxon>
        <taxon>Tanacetum</taxon>
    </lineage>
</organism>
<dbReference type="PROSITE" id="PS50994">
    <property type="entry name" value="INTEGRASE"/>
    <property type="match status" value="1"/>
</dbReference>
<feature type="coiled-coil region" evidence="1">
    <location>
        <begin position="315"/>
        <end position="360"/>
    </location>
</feature>
<dbReference type="InterPro" id="IPR001584">
    <property type="entry name" value="Integrase_cat-core"/>
</dbReference>
<name>A0A6L2N1N3_TANCI</name>
<dbReference type="Pfam" id="PF00665">
    <property type="entry name" value="rve"/>
    <property type="match status" value="1"/>
</dbReference>
<dbReference type="PANTHER" id="PTHR42648:SF18">
    <property type="entry name" value="RETROTRANSPOSON, UNCLASSIFIED-LIKE PROTEIN"/>
    <property type="match status" value="1"/>
</dbReference>
<evidence type="ECO:0000256" key="1">
    <source>
        <dbReference type="SAM" id="Coils"/>
    </source>
</evidence>
<dbReference type="InterPro" id="IPR036397">
    <property type="entry name" value="RNaseH_sf"/>
</dbReference>
<keyword evidence="1" id="KW-0175">Coiled coil</keyword>
<dbReference type="GO" id="GO:0015074">
    <property type="term" value="P:DNA integration"/>
    <property type="evidence" value="ECO:0007669"/>
    <property type="project" value="InterPro"/>
</dbReference>
<evidence type="ECO:0000259" key="2">
    <source>
        <dbReference type="PROSITE" id="PS50994"/>
    </source>
</evidence>
<comment type="caution">
    <text evidence="3">The sequence shown here is derived from an EMBL/GenBank/DDBJ whole genome shotgun (WGS) entry which is preliminary data.</text>
</comment>
<dbReference type="AlphaFoldDB" id="A0A6L2N1N3"/>
<evidence type="ECO:0000313" key="3">
    <source>
        <dbReference type="EMBL" id="GEU80090.1"/>
    </source>
</evidence>
<dbReference type="EMBL" id="BKCJ010008008">
    <property type="protein sequence ID" value="GEU80090.1"/>
    <property type="molecule type" value="Genomic_DNA"/>
</dbReference>
<dbReference type="InterPro" id="IPR025724">
    <property type="entry name" value="GAG-pre-integrase_dom"/>
</dbReference>
<dbReference type="GO" id="GO:0003676">
    <property type="term" value="F:nucleic acid binding"/>
    <property type="evidence" value="ECO:0007669"/>
    <property type="project" value="InterPro"/>
</dbReference>
<accession>A0A6L2N1N3</accession>
<reference evidence="3" key="1">
    <citation type="journal article" date="2019" name="Sci. Rep.">
        <title>Draft genome of Tanacetum cinerariifolium, the natural source of mosquito coil.</title>
        <authorList>
            <person name="Yamashiro T."/>
            <person name="Shiraishi A."/>
            <person name="Satake H."/>
            <person name="Nakayama K."/>
        </authorList>
    </citation>
    <scope>NUCLEOTIDE SEQUENCE</scope>
</reference>